<feature type="non-terminal residue" evidence="2">
    <location>
        <position position="1"/>
    </location>
</feature>
<dbReference type="Proteomes" id="UP000242450">
    <property type="component" value="Chromosome 1"/>
</dbReference>
<dbReference type="AlphaFoldDB" id="A0A212DHP0"/>
<evidence type="ECO:0000313" key="3">
    <source>
        <dbReference type="Proteomes" id="UP000242450"/>
    </source>
</evidence>
<feature type="non-terminal residue" evidence="2">
    <location>
        <position position="135"/>
    </location>
</feature>
<feature type="compositionally biased region" description="Basic and acidic residues" evidence="1">
    <location>
        <begin position="1"/>
        <end position="12"/>
    </location>
</feature>
<evidence type="ECO:0000256" key="1">
    <source>
        <dbReference type="SAM" id="MobiDB-lite"/>
    </source>
</evidence>
<feature type="region of interest" description="Disordered" evidence="1">
    <location>
        <begin position="98"/>
        <end position="135"/>
    </location>
</feature>
<feature type="region of interest" description="Disordered" evidence="1">
    <location>
        <begin position="1"/>
        <end position="25"/>
    </location>
</feature>
<evidence type="ECO:0000313" key="2">
    <source>
        <dbReference type="EMBL" id="OWK17730.1"/>
    </source>
</evidence>
<protein>
    <submittedName>
        <fullName evidence="2">Uncharacterized protein</fullName>
    </submittedName>
</protein>
<accession>A0A212DHP0</accession>
<proteinExistence type="predicted"/>
<feature type="compositionally biased region" description="Polar residues" evidence="1">
    <location>
        <begin position="100"/>
        <end position="119"/>
    </location>
</feature>
<organism evidence="2 3">
    <name type="scientific">Cervus elaphus hippelaphus</name>
    <name type="common">European red deer</name>
    <dbReference type="NCBI Taxonomy" id="46360"/>
    <lineage>
        <taxon>Eukaryota</taxon>
        <taxon>Metazoa</taxon>
        <taxon>Chordata</taxon>
        <taxon>Craniata</taxon>
        <taxon>Vertebrata</taxon>
        <taxon>Euteleostomi</taxon>
        <taxon>Mammalia</taxon>
        <taxon>Eutheria</taxon>
        <taxon>Laurasiatheria</taxon>
        <taxon>Artiodactyla</taxon>
        <taxon>Ruminantia</taxon>
        <taxon>Pecora</taxon>
        <taxon>Cervidae</taxon>
        <taxon>Cervinae</taxon>
        <taxon>Cervus</taxon>
    </lineage>
</organism>
<dbReference type="EMBL" id="MKHE01000001">
    <property type="protein sequence ID" value="OWK17730.1"/>
    <property type="molecule type" value="Genomic_DNA"/>
</dbReference>
<sequence>APATKRRPDEFSKQSSDTQDTPHPLPRAFRNVAAHIHLPINPCHHHPLLITILPPFTVYPALSLRGSGFALSLASSPLSYIQMADNSFPVSSPCLMPESAQYSAPQVRKTTANPTSSKMKFQDALAEQSHSVKVP</sequence>
<comment type="caution">
    <text evidence="2">The sequence shown here is derived from an EMBL/GenBank/DDBJ whole genome shotgun (WGS) entry which is preliminary data.</text>
</comment>
<gene>
    <name evidence="2" type="ORF">Celaphus_00009334</name>
</gene>
<reference evidence="2 3" key="1">
    <citation type="journal article" date="2018" name="Mol. Genet. Genomics">
        <title>The red deer Cervus elaphus genome CerEla1.0: sequencing, annotating, genes, and chromosomes.</title>
        <authorList>
            <person name="Bana N.A."/>
            <person name="Nyiri A."/>
            <person name="Nagy J."/>
            <person name="Frank K."/>
            <person name="Nagy T."/>
            <person name="Steger V."/>
            <person name="Schiller M."/>
            <person name="Lakatos P."/>
            <person name="Sugar L."/>
            <person name="Horn P."/>
            <person name="Barta E."/>
            <person name="Orosz L."/>
        </authorList>
    </citation>
    <scope>NUCLEOTIDE SEQUENCE [LARGE SCALE GENOMIC DNA]</scope>
    <source>
        <strain evidence="2">Hungarian</strain>
    </source>
</reference>
<name>A0A212DHP0_CEREH</name>
<keyword evidence="3" id="KW-1185">Reference proteome</keyword>
<dbReference type="OrthoDB" id="10562239at2759"/>